<keyword evidence="4 8" id="KW-0808">Transferase</keyword>
<name>A0A0G4K9E0_9SPIR</name>
<dbReference type="GO" id="GO:0016746">
    <property type="term" value="F:acyltransferase activity"/>
    <property type="evidence" value="ECO:0007669"/>
    <property type="project" value="UniProtKB-KW"/>
</dbReference>
<evidence type="ECO:0000313" key="9">
    <source>
        <dbReference type="Proteomes" id="UP000043763"/>
    </source>
</evidence>
<comment type="subcellular location">
    <subcellularLocation>
        <location evidence="1">Cell inner membrane</location>
    </subcellularLocation>
</comment>
<evidence type="ECO:0000256" key="3">
    <source>
        <dbReference type="ARBA" id="ARBA00022519"/>
    </source>
</evidence>
<protein>
    <submittedName>
        <fullName evidence="8">Lipid A biosynthesis acyltransferase</fullName>
    </submittedName>
</protein>
<dbReference type="Pfam" id="PF03279">
    <property type="entry name" value="Lip_A_acyltrans"/>
    <property type="match status" value="1"/>
</dbReference>
<dbReference type="RefSeq" id="WP_048595415.1">
    <property type="nucleotide sequence ID" value="NZ_CVLB01000002.1"/>
</dbReference>
<feature type="transmembrane region" description="Helical" evidence="7">
    <location>
        <begin position="21"/>
        <end position="46"/>
    </location>
</feature>
<sequence length="310" mass="36473">MAYKSPKVIMLEYIPLRILMEIIAFMPYIIVILFAKLIGTLMYYFVPSARKVALINLKQAFPEKSFHERKIIAKRSMKSMIMTFAEFIKSSRMSNDKILKRITIEGQDKFDEAMNKKKRGIIAITGHIGNWEYIAFYFAIKGYNPGVIFRPLDNPKLDAYMRSWREKRGMKCISRWGDLREIFQVLNNNSPVAFLCDQNYLDGIFVNFFGYPCATAVGPVAIAMKTGSPIAILYNLPDRYGHHKIIVHDIMYIEEKETKEETIKHNVQRYTKKLEEIISKHPENWLWVHPRWNTRPKGEPEIFYKHNNYK</sequence>
<keyword evidence="9" id="KW-1185">Reference proteome</keyword>
<dbReference type="OrthoDB" id="9801955at2"/>
<dbReference type="CDD" id="cd07984">
    <property type="entry name" value="LPLAT_LABLAT-like"/>
    <property type="match status" value="1"/>
</dbReference>
<keyword evidence="6 8" id="KW-0012">Acyltransferase</keyword>
<keyword evidence="3" id="KW-0997">Cell inner membrane</keyword>
<dbReference type="PANTHER" id="PTHR30606">
    <property type="entry name" value="LIPID A BIOSYNTHESIS LAUROYL ACYLTRANSFERASE"/>
    <property type="match status" value="1"/>
</dbReference>
<dbReference type="Proteomes" id="UP000043763">
    <property type="component" value="Unassembled WGS sequence"/>
</dbReference>
<proteinExistence type="predicted"/>
<dbReference type="PIRSF" id="PIRSF026649">
    <property type="entry name" value="MsbB"/>
    <property type="match status" value="1"/>
</dbReference>
<dbReference type="PANTHER" id="PTHR30606:SF10">
    <property type="entry name" value="PHOSPHATIDYLINOSITOL MANNOSIDE ACYLTRANSFERASE"/>
    <property type="match status" value="1"/>
</dbReference>
<dbReference type="GO" id="GO:0009247">
    <property type="term" value="P:glycolipid biosynthetic process"/>
    <property type="evidence" value="ECO:0007669"/>
    <property type="project" value="UniProtKB-ARBA"/>
</dbReference>
<keyword evidence="2" id="KW-1003">Cell membrane</keyword>
<keyword evidence="7" id="KW-1133">Transmembrane helix</keyword>
<evidence type="ECO:0000313" key="8">
    <source>
        <dbReference type="EMBL" id="CRF34798.1"/>
    </source>
</evidence>
<evidence type="ECO:0000256" key="7">
    <source>
        <dbReference type="SAM" id="Phobius"/>
    </source>
</evidence>
<dbReference type="EMBL" id="CVLB01000002">
    <property type="protein sequence ID" value="CRF34798.1"/>
    <property type="molecule type" value="Genomic_DNA"/>
</dbReference>
<dbReference type="GO" id="GO:0005886">
    <property type="term" value="C:plasma membrane"/>
    <property type="evidence" value="ECO:0007669"/>
    <property type="project" value="UniProtKB-SubCell"/>
</dbReference>
<dbReference type="AlphaFoldDB" id="A0A0G4K9E0"/>
<keyword evidence="7" id="KW-0812">Transmembrane</keyword>
<gene>
    <name evidence="8" type="ORF">BRSU_2254</name>
</gene>
<evidence type="ECO:0000256" key="1">
    <source>
        <dbReference type="ARBA" id="ARBA00004533"/>
    </source>
</evidence>
<dbReference type="InterPro" id="IPR004960">
    <property type="entry name" value="LipA_acyltrans"/>
</dbReference>
<accession>A0A0G4K9E0</accession>
<organism evidence="8 9">
    <name type="scientific">Brachyspira suanatina</name>
    <dbReference type="NCBI Taxonomy" id="381802"/>
    <lineage>
        <taxon>Bacteria</taxon>
        <taxon>Pseudomonadati</taxon>
        <taxon>Spirochaetota</taxon>
        <taxon>Spirochaetia</taxon>
        <taxon>Brachyspirales</taxon>
        <taxon>Brachyspiraceae</taxon>
        <taxon>Brachyspira</taxon>
    </lineage>
</organism>
<evidence type="ECO:0000256" key="2">
    <source>
        <dbReference type="ARBA" id="ARBA00022475"/>
    </source>
</evidence>
<evidence type="ECO:0000256" key="5">
    <source>
        <dbReference type="ARBA" id="ARBA00023136"/>
    </source>
</evidence>
<keyword evidence="5 7" id="KW-0472">Membrane</keyword>
<evidence type="ECO:0000256" key="4">
    <source>
        <dbReference type="ARBA" id="ARBA00022679"/>
    </source>
</evidence>
<evidence type="ECO:0000256" key="6">
    <source>
        <dbReference type="ARBA" id="ARBA00023315"/>
    </source>
</evidence>
<reference evidence="9" key="1">
    <citation type="submission" date="2015-04" db="EMBL/GenBank/DDBJ databases">
        <authorList>
            <person name="Mushtaq Mamoona"/>
        </authorList>
    </citation>
    <scope>NUCLEOTIDE SEQUENCE [LARGE SCALE GENOMIC DNA]</scope>
    <source>
        <strain evidence="9">AN4859/03</strain>
    </source>
</reference>